<dbReference type="GO" id="GO:0005743">
    <property type="term" value="C:mitochondrial inner membrane"/>
    <property type="evidence" value="ECO:0007669"/>
    <property type="project" value="UniProtKB-SubCell"/>
</dbReference>
<keyword evidence="12 17" id="KW-0520">NAD</keyword>
<reference evidence="21" key="2">
    <citation type="submission" date="2018-01" db="EMBL/GenBank/DDBJ databases">
        <authorList>
            <person name="Gaut B.S."/>
            <person name="Morton B.R."/>
            <person name="Clegg M.T."/>
            <person name="Duvall M.R."/>
        </authorList>
    </citation>
    <scope>NUCLEOTIDE SEQUENCE</scope>
</reference>
<dbReference type="EMBL" id="MG878381">
    <property type="protein sequence ID" value="AXI98513.1"/>
    <property type="molecule type" value="Genomic_DNA"/>
</dbReference>
<keyword evidence="5 17" id="KW-0813">Transport</keyword>
<feature type="transmembrane region" description="Helical" evidence="17">
    <location>
        <begin position="91"/>
        <end position="108"/>
    </location>
</feature>
<evidence type="ECO:0000256" key="5">
    <source>
        <dbReference type="ARBA" id="ARBA00022448"/>
    </source>
</evidence>
<feature type="transmembrane region" description="Helical" evidence="17">
    <location>
        <begin position="551"/>
        <end position="569"/>
    </location>
</feature>
<comment type="function">
    <text evidence="17">Core subunit of the mitochondrial membrane respiratory chain NADH dehydrogenase (Complex I) which catalyzes electron transfer from NADH through the respiratory chain, using ubiquinone as an electron acceptor. Essential for the catalytic activity and assembly of complex I.</text>
</comment>
<dbReference type="Pfam" id="PF00361">
    <property type="entry name" value="Proton_antipo_M"/>
    <property type="match status" value="1"/>
</dbReference>
<feature type="transmembrane region" description="Helical" evidence="17">
    <location>
        <begin position="295"/>
        <end position="317"/>
    </location>
</feature>
<evidence type="ECO:0000256" key="4">
    <source>
        <dbReference type="ARBA" id="ARBA00021096"/>
    </source>
</evidence>
<evidence type="ECO:0000256" key="1">
    <source>
        <dbReference type="ARBA" id="ARBA00003257"/>
    </source>
</evidence>
<dbReference type="GO" id="GO:0003954">
    <property type="term" value="F:NADH dehydrogenase activity"/>
    <property type="evidence" value="ECO:0007669"/>
    <property type="project" value="TreeGrafter"/>
</dbReference>
<evidence type="ECO:0000256" key="15">
    <source>
        <dbReference type="ARBA" id="ARBA00023136"/>
    </source>
</evidence>
<feature type="transmembrane region" description="Helical" evidence="17">
    <location>
        <begin position="238"/>
        <end position="259"/>
    </location>
</feature>
<feature type="transmembrane region" description="Helical" evidence="17">
    <location>
        <begin position="214"/>
        <end position="232"/>
    </location>
</feature>
<keyword evidence="11 17" id="KW-1133">Transmembrane helix</keyword>
<dbReference type="RefSeq" id="YP_009512144.1">
    <property type="nucleotide sequence ID" value="NC_039157.1"/>
</dbReference>
<comment type="subcellular location">
    <subcellularLocation>
        <location evidence="2">Mitochondrion inner membrane</location>
        <topology evidence="2">Multi-pass membrane protein</topology>
    </subcellularLocation>
</comment>
<dbReference type="InterPro" id="IPR003945">
    <property type="entry name" value="NU5C-like"/>
</dbReference>
<keyword evidence="6" id="KW-0679">Respiratory chain</keyword>
<evidence type="ECO:0000256" key="13">
    <source>
        <dbReference type="ARBA" id="ARBA00023075"/>
    </source>
</evidence>
<reference evidence="21" key="1">
    <citation type="journal article" date="2018" name="Int. J. Biol. Macromol.">
        <title>Characterization of the complete mitochondrial genome of Phymatostetha huangshanensis (Hemiptera: Cercopidae) and phylogenetic analysis.</title>
        <authorList>
            <person name="Su T."/>
            <person name="Liang A."/>
        </authorList>
    </citation>
    <scope>NUCLEOTIDE SEQUENCE</scope>
</reference>
<evidence type="ECO:0000256" key="8">
    <source>
        <dbReference type="ARBA" id="ARBA00022792"/>
    </source>
</evidence>
<dbReference type="PANTHER" id="PTHR42829">
    <property type="entry name" value="NADH-UBIQUINONE OXIDOREDUCTASE CHAIN 5"/>
    <property type="match status" value="1"/>
</dbReference>
<feature type="domain" description="NADH dehydrogenase subunit 5 C-terminal" evidence="20">
    <location>
        <begin position="392"/>
        <end position="568"/>
    </location>
</feature>
<protein>
    <recommendedName>
        <fullName evidence="4 17">NADH-ubiquinone oxidoreductase chain 5</fullName>
        <ecNumber evidence="3 17">7.1.1.2</ecNumber>
    </recommendedName>
</protein>
<comment type="catalytic activity">
    <reaction evidence="16 17">
        <text>a ubiquinone + NADH + 5 H(+)(in) = a ubiquinol + NAD(+) + 4 H(+)(out)</text>
        <dbReference type="Rhea" id="RHEA:29091"/>
        <dbReference type="Rhea" id="RHEA-COMP:9565"/>
        <dbReference type="Rhea" id="RHEA-COMP:9566"/>
        <dbReference type="ChEBI" id="CHEBI:15378"/>
        <dbReference type="ChEBI" id="CHEBI:16389"/>
        <dbReference type="ChEBI" id="CHEBI:17976"/>
        <dbReference type="ChEBI" id="CHEBI:57540"/>
        <dbReference type="ChEBI" id="CHEBI:57945"/>
        <dbReference type="EC" id="7.1.1.2"/>
    </reaction>
</comment>
<feature type="domain" description="NADH-Ubiquinone oxidoreductase (complex I) chain 5 N-terminal" evidence="19">
    <location>
        <begin position="43"/>
        <end position="92"/>
    </location>
</feature>
<keyword evidence="10" id="KW-0249">Electron transport</keyword>
<feature type="transmembrane region" description="Helical" evidence="17">
    <location>
        <begin position="338"/>
        <end position="356"/>
    </location>
</feature>
<evidence type="ECO:0000256" key="16">
    <source>
        <dbReference type="ARBA" id="ARBA00049551"/>
    </source>
</evidence>
<dbReference type="Pfam" id="PF06455">
    <property type="entry name" value="NADH5_C"/>
    <property type="match status" value="1"/>
</dbReference>
<dbReference type="GO" id="GO:0015990">
    <property type="term" value="P:electron transport coupled proton transport"/>
    <property type="evidence" value="ECO:0007669"/>
    <property type="project" value="TreeGrafter"/>
</dbReference>
<feature type="domain" description="NADH:quinone oxidoreductase/Mrp antiporter transmembrane" evidence="18">
    <location>
        <begin position="108"/>
        <end position="388"/>
    </location>
</feature>
<sequence>MNYKVNIGFFMFFMLIVLGIFSILMGIYVIINDYLFLLEWEVINLNSVSICMSIILDWMSLIFLSFVLIISSLVMYYSCEYLKLDMNMKRFFYLLLLFVMSMMLLIISPNLLSILLGWDGLGLISYCLVIYYNNYGSYNSGTITFLTNRIGDSAMLMSIAWMMNYGSWHYLFYLDKMMGFSFIGFMIIMAAFTKSAQIPFSSWLPAAMAAPTPVSALVHSSTLVTAGVYILIRFNFLIYNFYYIDLFIVISMLTMIMSSMGANFEFDLKKIIALSTLSQLGFMMSTLMLGFPSMAFFHLLMHALFKALLFMCAGVVIHSMWGNQDIRFMGGLCIQMPIISSCMNISNLALCGFPFLAGFYSKDLIMEFFLMSSVNIVFFMMFMFSVGLTVMYSLRLSYYSLSGDFNSFSYLSLYDCSKNMMLSIIFMMLFSVFGGAVLNWLIFNSPSLVFLPFDLSILTLIFILLGALVGYEMNFYNYIIFFYPLIYFFMGSMWFMPMFSTFFITNSSLGFGLTYFKLIDSGWGEYLGPFGFMKFLISLSKFNQVIQMNSFKIYIIIFLMWVSFLIFFYN</sequence>
<evidence type="ECO:0000256" key="17">
    <source>
        <dbReference type="RuleBase" id="RU003404"/>
    </source>
</evidence>
<evidence type="ECO:0000256" key="14">
    <source>
        <dbReference type="ARBA" id="ARBA00023128"/>
    </source>
</evidence>
<feature type="transmembrane region" description="Helical" evidence="17">
    <location>
        <begin position="114"/>
        <end position="132"/>
    </location>
</feature>
<evidence type="ECO:0000256" key="7">
    <source>
        <dbReference type="ARBA" id="ARBA00022692"/>
    </source>
</evidence>
<evidence type="ECO:0000256" key="11">
    <source>
        <dbReference type="ARBA" id="ARBA00022989"/>
    </source>
</evidence>
<evidence type="ECO:0000256" key="3">
    <source>
        <dbReference type="ARBA" id="ARBA00012944"/>
    </source>
</evidence>
<feature type="transmembrane region" description="Helical" evidence="17">
    <location>
        <begin position="478"/>
        <end position="503"/>
    </location>
</feature>
<dbReference type="PRINTS" id="PR01434">
    <property type="entry name" value="NADHDHGNASE5"/>
</dbReference>
<evidence type="ECO:0000313" key="21">
    <source>
        <dbReference type="EMBL" id="AXI98513.1"/>
    </source>
</evidence>
<dbReference type="InterPro" id="IPR001750">
    <property type="entry name" value="ND/Mrp_TM"/>
</dbReference>
<name>A0A345UDH7_9HEMI</name>
<evidence type="ECO:0000256" key="9">
    <source>
        <dbReference type="ARBA" id="ARBA00022967"/>
    </source>
</evidence>
<feature type="transmembrane region" description="Helical" evidence="17">
    <location>
        <begin position="58"/>
        <end position="79"/>
    </location>
</feature>
<evidence type="ECO:0000256" key="6">
    <source>
        <dbReference type="ARBA" id="ARBA00022660"/>
    </source>
</evidence>
<evidence type="ECO:0000256" key="10">
    <source>
        <dbReference type="ARBA" id="ARBA00022982"/>
    </source>
</evidence>
<feature type="transmembrane region" description="Helical" evidence="17">
    <location>
        <begin position="419"/>
        <end position="443"/>
    </location>
</feature>
<dbReference type="AlphaFoldDB" id="A0A345UDH7"/>
<feature type="transmembrane region" description="Helical" evidence="17">
    <location>
        <begin position="376"/>
        <end position="398"/>
    </location>
</feature>
<keyword evidence="13 17" id="KW-0830">Ubiquinone</keyword>
<gene>
    <name evidence="21" type="primary">ND5</name>
</gene>
<keyword evidence="7 17" id="KW-0812">Transmembrane</keyword>
<dbReference type="PANTHER" id="PTHR42829:SF2">
    <property type="entry name" value="NADH-UBIQUINONE OXIDOREDUCTASE CHAIN 5"/>
    <property type="match status" value="1"/>
</dbReference>
<geneLocation type="mitochondrion" evidence="21"/>
<feature type="transmembrane region" description="Helical" evidence="17">
    <location>
        <begin position="449"/>
        <end position="471"/>
    </location>
</feature>
<organism evidence="21">
    <name type="scientific">Phymatostetha huangshanensis</name>
    <name type="common">nomen nudum</name>
    <dbReference type="NCBI Taxonomy" id="2291524"/>
    <lineage>
        <taxon>Eukaryota</taxon>
        <taxon>Metazoa</taxon>
        <taxon>Ecdysozoa</taxon>
        <taxon>Arthropoda</taxon>
        <taxon>Hexapoda</taxon>
        <taxon>Insecta</taxon>
        <taxon>Pterygota</taxon>
        <taxon>Neoptera</taxon>
        <taxon>Paraneoptera</taxon>
        <taxon>Hemiptera</taxon>
        <taxon>Auchenorrhyncha</taxon>
        <taxon>Cercopoidea</taxon>
        <taxon>Cercopidae</taxon>
        <taxon>Cercopinae</taxon>
        <taxon>Phymatostetha</taxon>
    </lineage>
</organism>
<dbReference type="GO" id="GO:0008137">
    <property type="term" value="F:NADH dehydrogenase (ubiquinone) activity"/>
    <property type="evidence" value="ECO:0007669"/>
    <property type="project" value="UniProtKB-EC"/>
</dbReference>
<dbReference type="GeneID" id="37625081"/>
<accession>A0A345UDH7</accession>
<evidence type="ECO:0000259" key="20">
    <source>
        <dbReference type="Pfam" id="PF06455"/>
    </source>
</evidence>
<dbReference type="Pfam" id="PF00662">
    <property type="entry name" value="Proton_antipo_N"/>
    <property type="match status" value="1"/>
</dbReference>
<dbReference type="InterPro" id="IPR010934">
    <property type="entry name" value="NADH_DH_su5_C"/>
</dbReference>
<comment type="similarity">
    <text evidence="17">Belongs to the complex I subunit 5 family.</text>
</comment>
<keyword evidence="14 17" id="KW-0496">Mitochondrion</keyword>
<evidence type="ECO:0000256" key="12">
    <source>
        <dbReference type="ARBA" id="ARBA00023027"/>
    </source>
</evidence>
<feature type="transmembrane region" description="Helical" evidence="17">
    <location>
        <begin position="7"/>
        <end position="31"/>
    </location>
</feature>
<evidence type="ECO:0000256" key="2">
    <source>
        <dbReference type="ARBA" id="ARBA00004448"/>
    </source>
</evidence>
<keyword evidence="15 17" id="KW-0472">Membrane</keyword>
<feature type="transmembrane region" description="Helical" evidence="17">
    <location>
        <begin position="177"/>
        <end position="193"/>
    </location>
</feature>
<dbReference type="InterPro" id="IPR001516">
    <property type="entry name" value="Proton_antipo_N"/>
</dbReference>
<comment type="function">
    <text evidence="1">Core subunit of the mitochondrial membrane respiratory chain NADH dehydrogenase (Complex I) that is believed to belong to the minimal assembly required for catalysis. Complex I functions in the transfer of electrons from NADH to the respiratory chain. The immediate electron acceptor for the enzyme is believed to be ubiquinone.</text>
</comment>
<proteinExistence type="inferred from homology"/>
<dbReference type="CTD" id="4540"/>
<evidence type="ECO:0000259" key="19">
    <source>
        <dbReference type="Pfam" id="PF00662"/>
    </source>
</evidence>
<keyword evidence="8" id="KW-0999">Mitochondrion inner membrane</keyword>
<dbReference type="EC" id="7.1.1.2" evidence="3 17"/>
<evidence type="ECO:0000259" key="18">
    <source>
        <dbReference type="Pfam" id="PF00361"/>
    </source>
</evidence>
<feature type="transmembrane region" description="Helical" evidence="17">
    <location>
        <begin position="271"/>
        <end position="289"/>
    </location>
</feature>
<dbReference type="GO" id="GO:0042773">
    <property type="term" value="P:ATP synthesis coupled electron transport"/>
    <property type="evidence" value="ECO:0007669"/>
    <property type="project" value="InterPro"/>
</dbReference>
<keyword evidence="9" id="KW-1278">Translocase</keyword>